<dbReference type="InterPro" id="IPR000715">
    <property type="entry name" value="Glycosyl_transferase_4"/>
</dbReference>
<keyword evidence="4 8" id="KW-0812">Transmembrane</keyword>
<evidence type="ECO:0000256" key="8">
    <source>
        <dbReference type="SAM" id="Phobius"/>
    </source>
</evidence>
<comment type="cofactor">
    <cofactor evidence="7">
        <name>Mg(2+)</name>
        <dbReference type="ChEBI" id="CHEBI:18420"/>
    </cofactor>
</comment>
<feature type="transmembrane region" description="Helical" evidence="8">
    <location>
        <begin position="6"/>
        <end position="27"/>
    </location>
</feature>
<feature type="transmembrane region" description="Helical" evidence="8">
    <location>
        <begin position="48"/>
        <end position="67"/>
    </location>
</feature>
<evidence type="ECO:0000313" key="9">
    <source>
        <dbReference type="EMBL" id="OGW95227.1"/>
    </source>
</evidence>
<comment type="caution">
    <text evidence="9">The sequence shown here is derived from an EMBL/GenBank/DDBJ whole genome shotgun (WGS) entry which is preliminary data.</text>
</comment>
<gene>
    <name evidence="9" type="ORF">A3G33_04670</name>
</gene>
<keyword evidence="2" id="KW-1003">Cell membrane</keyword>
<proteinExistence type="predicted"/>
<feature type="transmembrane region" description="Helical" evidence="8">
    <location>
        <begin position="241"/>
        <end position="261"/>
    </location>
</feature>
<sequence length="342" mass="38120">MGIDFPIFLCVAAGLSALSTYGLILLFRKRGLPRRLTEKTAYRKKKVIPAYGGIAIYLSVWLTLGIISLKNGFFPREMMGLWIASSLILLLGIWDDTCKVNYFIKFIFQIFSALILYCYGFRAEYFTHPFTGESVPLGFMSIFATVFWYLLIINAINLIDGLDGLATGVSAIAFWVLNALSHFGNVITGVLLGALIGFLPFNFFPARIFLGDTGSQLLGLLLAAMILLGSFKASVSIALSIPLSILMIPVINTLLIAIVRVGQGRNPFQSKGGFHLHYMLIRMGLTHRLTVLILYLVSLFFGYIALWMLRHASRPVSFWVTVASILLLAVVYFGIDRVRQRH</sequence>
<dbReference type="AlphaFoldDB" id="A0A1G1KQN1"/>
<dbReference type="GO" id="GO:0044038">
    <property type="term" value="P:cell wall macromolecule biosynthetic process"/>
    <property type="evidence" value="ECO:0007669"/>
    <property type="project" value="TreeGrafter"/>
</dbReference>
<keyword evidence="7" id="KW-0460">Magnesium</keyword>
<dbReference type="EMBL" id="MHFR01000068">
    <property type="protein sequence ID" value="OGW95227.1"/>
    <property type="molecule type" value="Genomic_DNA"/>
</dbReference>
<keyword evidence="7" id="KW-0479">Metal-binding</keyword>
<evidence type="ECO:0000256" key="5">
    <source>
        <dbReference type="ARBA" id="ARBA00022989"/>
    </source>
</evidence>
<accession>A0A1G1KQN1</accession>
<evidence type="ECO:0000256" key="3">
    <source>
        <dbReference type="ARBA" id="ARBA00022679"/>
    </source>
</evidence>
<dbReference type="GO" id="GO:0005886">
    <property type="term" value="C:plasma membrane"/>
    <property type="evidence" value="ECO:0007669"/>
    <property type="project" value="UniProtKB-SubCell"/>
</dbReference>
<reference evidence="9 10" key="1">
    <citation type="journal article" date="2016" name="Nat. Commun.">
        <title>Thousands of microbial genomes shed light on interconnected biogeochemical processes in an aquifer system.</title>
        <authorList>
            <person name="Anantharaman K."/>
            <person name="Brown C.T."/>
            <person name="Hug L.A."/>
            <person name="Sharon I."/>
            <person name="Castelle C.J."/>
            <person name="Probst A.J."/>
            <person name="Thomas B.C."/>
            <person name="Singh A."/>
            <person name="Wilkins M.J."/>
            <person name="Karaoz U."/>
            <person name="Brodie E.L."/>
            <person name="Williams K.H."/>
            <person name="Hubbard S.S."/>
            <person name="Banfield J.F."/>
        </authorList>
    </citation>
    <scope>NUCLEOTIDE SEQUENCE [LARGE SCALE GENOMIC DNA]</scope>
</reference>
<dbReference type="CDD" id="cd06853">
    <property type="entry name" value="GT_WecA_like"/>
    <property type="match status" value="1"/>
</dbReference>
<feature type="transmembrane region" description="Helical" evidence="8">
    <location>
        <begin position="134"/>
        <end position="151"/>
    </location>
</feature>
<comment type="subcellular location">
    <subcellularLocation>
        <location evidence="1">Cell membrane</location>
        <topology evidence="1">Multi-pass membrane protein</topology>
    </subcellularLocation>
</comment>
<feature type="transmembrane region" description="Helical" evidence="8">
    <location>
        <begin position="316"/>
        <end position="335"/>
    </location>
</feature>
<keyword evidence="5 8" id="KW-1133">Transmembrane helix</keyword>
<feature type="binding site" evidence="7">
    <location>
        <position position="157"/>
    </location>
    <ligand>
        <name>Mg(2+)</name>
        <dbReference type="ChEBI" id="CHEBI:18420"/>
    </ligand>
</feature>
<dbReference type="GO" id="GO:0071555">
    <property type="term" value="P:cell wall organization"/>
    <property type="evidence" value="ECO:0007669"/>
    <property type="project" value="TreeGrafter"/>
</dbReference>
<dbReference type="Proteomes" id="UP000178187">
    <property type="component" value="Unassembled WGS sequence"/>
</dbReference>
<evidence type="ECO:0000313" key="10">
    <source>
        <dbReference type="Proteomes" id="UP000178187"/>
    </source>
</evidence>
<evidence type="ECO:0000256" key="1">
    <source>
        <dbReference type="ARBA" id="ARBA00004651"/>
    </source>
</evidence>
<dbReference type="PROSITE" id="PS01348">
    <property type="entry name" value="MRAY_2"/>
    <property type="match status" value="1"/>
</dbReference>
<protein>
    <recommendedName>
        <fullName evidence="11">Undecaprenyl-phosphate alpha-N-acetylglucosaminyl 1-phosphate transferase</fullName>
    </recommendedName>
</protein>
<name>A0A1G1KQN1_9BACT</name>
<dbReference type="GO" id="GO:0046872">
    <property type="term" value="F:metal ion binding"/>
    <property type="evidence" value="ECO:0007669"/>
    <property type="project" value="UniProtKB-KW"/>
</dbReference>
<evidence type="ECO:0000256" key="4">
    <source>
        <dbReference type="ARBA" id="ARBA00022692"/>
    </source>
</evidence>
<dbReference type="PANTHER" id="PTHR22926">
    <property type="entry name" value="PHOSPHO-N-ACETYLMURAMOYL-PENTAPEPTIDE-TRANSFERASE"/>
    <property type="match status" value="1"/>
</dbReference>
<dbReference type="InterPro" id="IPR018480">
    <property type="entry name" value="PNAcMuramoyl-5peptid_Trfase_CS"/>
</dbReference>
<evidence type="ECO:0008006" key="11">
    <source>
        <dbReference type="Google" id="ProtNLM"/>
    </source>
</evidence>
<dbReference type="GO" id="GO:0009103">
    <property type="term" value="P:lipopolysaccharide biosynthetic process"/>
    <property type="evidence" value="ECO:0007669"/>
    <property type="project" value="TreeGrafter"/>
</dbReference>
<dbReference type="Pfam" id="PF00953">
    <property type="entry name" value="Glycos_transf_4"/>
    <property type="match status" value="1"/>
</dbReference>
<feature type="binding site" evidence="7">
    <location>
        <position position="212"/>
    </location>
    <ligand>
        <name>Mg(2+)</name>
        <dbReference type="ChEBI" id="CHEBI:18420"/>
    </ligand>
</feature>
<evidence type="ECO:0000256" key="2">
    <source>
        <dbReference type="ARBA" id="ARBA00022475"/>
    </source>
</evidence>
<feature type="transmembrane region" description="Helical" evidence="8">
    <location>
        <begin position="79"/>
        <end position="95"/>
    </location>
</feature>
<keyword evidence="3" id="KW-0808">Transferase</keyword>
<feature type="transmembrane region" description="Helical" evidence="8">
    <location>
        <begin position="102"/>
        <end position="122"/>
    </location>
</feature>
<evidence type="ECO:0000256" key="6">
    <source>
        <dbReference type="ARBA" id="ARBA00023136"/>
    </source>
</evidence>
<dbReference type="GO" id="GO:0016780">
    <property type="term" value="F:phosphotransferase activity, for other substituted phosphate groups"/>
    <property type="evidence" value="ECO:0007669"/>
    <property type="project" value="InterPro"/>
</dbReference>
<dbReference type="PANTHER" id="PTHR22926:SF3">
    <property type="entry name" value="UNDECAPRENYL-PHOSPHATE ALPHA-N-ACETYLGLUCOSAMINYL 1-PHOSPHATE TRANSFERASE"/>
    <property type="match status" value="1"/>
</dbReference>
<feature type="transmembrane region" description="Helical" evidence="8">
    <location>
        <begin position="289"/>
        <end position="310"/>
    </location>
</feature>
<evidence type="ECO:0000256" key="7">
    <source>
        <dbReference type="PIRSR" id="PIRSR600715-1"/>
    </source>
</evidence>
<feature type="transmembrane region" description="Helical" evidence="8">
    <location>
        <begin position="217"/>
        <end position="235"/>
    </location>
</feature>
<organism evidence="9 10">
    <name type="scientific">Candidatus Danuiimicrobium aquiferis</name>
    <dbReference type="NCBI Taxonomy" id="1801832"/>
    <lineage>
        <taxon>Bacteria</taxon>
        <taxon>Pseudomonadati</taxon>
        <taxon>Candidatus Omnitrophota</taxon>
        <taxon>Candidatus Danuiimicrobium</taxon>
    </lineage>
</organism>
<keyword evidence="6 8" id="KW-0472">Membrane</keyword>